<evidence type="ECO:0000256" key="3">
    <source>
        <dbReference type="ARBA" id="ARBA00022741"/>
    </source>
</evidence>
<comment type="similarity">
    <text evidence="5">Belongs to the CitG/MdcB family.</text>
</comment>
<comment type="caution">
    <text evidence="7">The sequence shown here is derived from an EMBL/GenBank/DDBJ whole genome shotgun (WGS) entry which is preliminary data.</text>
</comment>
<keyword evidence="3 5" id="KW-0547">Nucleotide-binding</keyword>
<keyword evidence="4 5" id="KW-0067">ATP-binding</keyword>
<dbReference type="GO" id="GO:0016757">
    <property type="term" value="F:glycosyltransferase activity"/>
    <property type="evidence" value="ECO:0007669"/>
    <property type="project" value="UniProtKB-KW"/>
</dbReference>
<evidence type="ECO:0000256" key="1">
    <source>
        <dbReference type="ARBA" id="ARBA00001210"/>
    </source>
</evidence>
<evidence type="ECO:0000256" key="4">
    <source>
        <dbReference type="ARBA" id="ARBA00022840"/>
    </source>
</evidence>
<dbReference type="EMBL" id="JACIED010000003">
    <property type="protein sequence ID" value="MBB4008523.1"/>
    <property type="molecule type" value="Genomic_DNA"/>
</dbReference>
<evidence type="ECO:0000256" key="5">
    <source>
        <dbReference type="HAMAP-Rule" id="MF_01883"/>
    </source>
</evidence>
<dbReference type="STRING" id="887144.BJF91_13495"/>
<evidence type="ECO:0000313" key="6">
    <source>
        <dbReference type="EMBL" id="MBB4008523.1"/>
    </source>
</evidence>
<dbReference type="GO" id="GO:0005524">
    <property type="term" value="F:ATP binding"/>
    <property type="evidence" value="ECO:0007669"/>
    <property type="project" value="UniProtKB-KW"/>
</dbReference>
<dbReference type="Pfam" id="PF01874">
    <property type="entry name" value="CitG"/>
    <property type="match status" value="1"/>
</dbReference>
<dbReference type="EMBL" id="MKIN01000021">
    <property type="protein sequence ID" value="OLP50320.1"/>
    <property type="molecule type" value="Genomic_DNA"/>
</dbReference>
<keyword evidence="8" id="KW-1185">Reference proteome</keyword>
<dbReference type="InterPro" id="IPR017555">
    <property type="entry name" value="TriPribosyl-deP-CoA_syn"/>
</dbReference>
<dbReference type="NCBIfam" id="TIGR03132">
    <property type="entry name" value="malonate_mdcB"/>
    <property type="match status" value="1"/>
</dbReference>
<accession>A0A1Q9A6W1</accession>
<dbReference type="EC" id="2.4.2.52" evidence="5"/>
<evidence type="ECO:0000256" key="2">
    <source>
        <dbReference type="ARBA" id="ARBA00022679"/>
    </source>
</evidence>
<dbReference type="Proteomes" id="UP000185598">
    <property type="component" value="Unassembled WGS sequence"/>
</dbReference>
<dbReference type="GO" id="GO:0046917">
    <property type="term" value="F:triphosphoribosyl-dephospho-CoA synthase activity"/>
    <property type="evidence" value="ECO:0007669"/>
    <property type="project" value="UniProtKB-UniRule"/>
</dbReference>
<dbReference type="RefSeq" id="WP_075614212.1">
    <property type="nucleotide sequence ID" value="NZ_JACIED010000003.1"/>
</dbReference>
<reference evidence="7 8" key="1">
    <citation type="submission" date="2016-09" db="EMBL/GenBank/DDBJ databases">
        <title>Rhizobium oryziradicis sp. nov., isolated from the root of rice.</title>
        <authorList>
            <person name="Zhao J."/>
            <person name="Zhang X."/>
        </authorList>
    </citation>
    <scope>NUCLEOTIDE SEQUENCE [LARGE SCALE GENOMIC DNA]</scope>
    <source>
        <strain evidence="7 8">14971</strain>
    </source>
</reference>
<dbReference type="AlphaFoldDB" id="A0A1Q9A6W1"/>
<protein>
    <recommendedName>
        <fullName evidence="5">Probable 2-(5''-triphosphoribosyl)-3'-dephosphocoenzyme-A synthase</fullName>
        <shortName evidence="5">2-(5''-triphosphoribosyl)-3'-dephospho-CoA synthase</shortName>
        <ecNumber evidence="5">2.4.2.52</ecNumber>
    </recommendedName>
</protein>
<dbReference type="GO" id="GO:0051191">
    <property type="term" value="P:prosthetic group biosynthetic process"/>
    <property type="evidence" value="ECO:0007669"/>
    <property type="project" value="TreeGrafter"/>
</dbReference>
<evidence type="ECO:0000313" key="8">
    <source>
        <dbReference type="Proteomes" id="UP000185598"/>
    </source>
</evidence>
<dbReference type="OrthoDB" id="114886at2"/>
<proteinExistence type="inferred from homology"/>
<gene>
    <name evidence="5" type="primary">mdcB</name>
    <name evidence="7" type="ORF">BJF91_13495</name>
    <name evidence="6" type="ORF">GGQ71_002803</name>
</gene>
<dbReference type="InterPro" id="IPR002736">
    <property type="entry name" value="CitG"/>
</dbReference>
<comment type="function">
    <text evidence="5">Involved in the formation of 2-(5''-phosphoribosyl)-3'-dephosphocoenzyme-A, the prosthetic group of the acyl-carrier protein of the malonate decarboxylase.</text>
</comment>
<keyword evidence="6" id="KW-0328">Glycosyltransferase</keyword>
<dbReference type="Gene3D" id="1.10.4200.10">
    <property type="entry name" value="Triphosphoribosyl-dephospho-CoA protein"/>
    <property type="match status" value="2"/>
</dbReference>
<sequence>MAEFVPQTLPLQSSTEIAPGISQVIGRAAIRALYGELAFYPKPGLVSPVDNGAHSDMTMATFMRSLFSLRTYFPAITSAGAAGAEFPVLRDLGIEAERRMMAATGGINTHRGAIFNLGLLAASAGRHAAEGLRLDANSICLAIPAFWGRAILGATPAQPHSNGLKATANHGGPGAREEAAAGYPVLRMVALPALRQARTRGHGEDACLAETFFAILAVLNDTNILHRAGRDGLDFVQRESRAWLDRGGAGHPSWFTSAVRLHRAFCDRRISPGGAADLLSCTLFLDGLEALADRQGVQ</sequence>
<dbReference type="Proteomes" id="UP000544107">
    <property type="component" value="Unassembled WGS sequence"/>
</dbReference>
<organism evidence="7 8">
    <name type="scientific">Allorhizobium taibaishanense</name>
    <dbReference type="NCBI Taxonomy" id="887144"/>
    <lineage>
        <taxon>Bacteria</taxon>
        <taxon>Pseudomonadati</taxon>
        <taxon>Pseudomonadota</taxon>
        <taxon>Alphaproteobacteria</taxon>
        <taxon>Hyphomicrobiales</taxon>
        <taxon>Rhizobiaceae</taxon>
        <taxon>Rhizobium/Agrobacterium group</taxon>
        <taxon>Allorhizobium</taxon>
    </lineage>
</organism>
<comment type="catalytic activity">
    <reaction evidence="1 5">
        <text>3'-dephospho-CoA + ATP = 2'-(5''-triphospho-alpha-D-ribosyl)-3'-dephospho-CoA + adenine</text>
        <dbReference type="Rhea" id="RHEA:15117"/>
        <dbReference type="ChEBI" id="CHEBI:16708"/>
        <dbReference type="ChEBI" id="CHEBI:30616"/>
        <dbReference type="ChEBI" id="CHEBI:57328"/>
        <dbReference type="ChEBI" id="CHEBI:61378"/>
        <dbReference type="EC" id="2.4.2.52"/>
    </reaction>
</comment>
<evidence type="ECO:0000313" key="7">
    <source>
        <dbReference type="EMBL" id="OLP50320.1"/>
    </source>
</evidence>
<name>A0A1Q9A6W1_9HYPH</name>
<reference evidence="6 9" key="2">
    <citation type="submission" date="2020-08" db="EMBL/GenBank/DDBJ databases">
        <title>Genomic Encyclopedia of Type Strains, Phase IV (KMG-IV): sequencing the most valuable type-strain genomes for metagenomic binning, comparative biology and taxonomic classification.</title>
        <authorList>
            <person name="Goeker M."/>
        </authorList>
    </citation>
    <scope>NUCLEOTIDE SEQUENCE [LARGE SCALE GENOMIC DNA]</scope>
    <source>
        <strain evidence="6 9">DSM 100021</strain>
    </source>
</reference>
<keyword evidence="2 5" id="KW-0808">Transferase</keyword>
<dbReference type="PANTHER" id="PTHR30201">
    <property type="entry name" value="TRIPHOSPHORIBOSYL-DEPHOSPHO-COA SYNTHASE"/>
    <property type="match status" value="1"/>
</dbReference>
<dbReference type="PANTHER" id="PTHR30201:SF2">
    <property type="entry name" value="2-(5''-TRIPHOSPHORIBOSYL)-3'-DEPHOSPHOCOENZYME-A SYNTHASE"/>
    <property type="match status" value="1"/>
</dbReference>
<evidence type="ECO:0000313" key="9">
    <source>
        <dbReference type="Proteomes" id="UP000544107"/>
    </source>
</evidence>
<dbReference type="HAMAP" id="MF_01883">
    <property type="entry name" value="MdcB"/>
    <property type="match status" value="1"/>
</dbReference>